<feature type="compositionally biased region" description="Polar residues" evidence="5">
    <location>
        <begin position="134"/>
        <end position="147"/>
    </location>
</feature>
<dbReference type="Proteomes" id="UP001141552">
    <property type="component" value="Unassembled WGS sequence"/>
</dbReference>
<dbReference type="OrthoDB" id="1711708at2759"/>
<evidence type="ECO:0000259" key="6">
    <source>
        <dbReference type="PROSITE" id="PS50808"/>
    </source>
</evidence>
<dbReference type="EMBL" id="JAKUCV010000379">
    <property type="protein sequence ID" value="KAJ4850284.1"/>
    <property type="molecule type" value="Genomic_DNA"/>
</dbReference>
<dbReference type="SMART" id="SM00614">
    <property type="entry name" value="ZnF_BED"/>
    <property type="match status" value="1"/>
</dbReference>
<evidence type="ECO:0000256" key="3">
    <source>
        <dbReference type="ARBA" id="ARBA00022833"/>
    </source>
</evidence>
<dbReference type="AlphaFoldDB" id="A0A9Q0GKM7"/>
<accession>A0A9Q0GKM7</accession>
<keyword evidence="8" id="KW-1185">Reference proteome</keyword>
<keyword evidence="2 4" id="KW-0863">Zinc-finger</keyword>
<evidence type="ECO:0000256" key="1">
    <source>
        <dbReference type="ARBA" id="ARBA00022723"/>
    </source>
</evidence>
<proteinExistence type="predicted"/>
<dbReference type="InterPro" id="IPR003656">
    <property type="entry name" value="Znf_BED"/>
</dbReference>
<gene>
    <name evidence="7" type="ORF">Tsubulata_044551</name>
</gene>
<evidence type="ECO:0000313" key="8">
    <source>
        <dbReference type="Proteomes" id="UP001141552"/>
    </source>
</evidence>
<dbReference type="GO" id="GO:0008270">
    <property type="term" value="F:zinc ion binding"/>
    <property type="evidence" value="ECO:0007669"/>
    <property type="project" value="UniProtKB-KW"/>
</dbReference>
<name>A0A9Q0GKM7_9ROSI</name>
<dbReference type="PROSITE" id="PS50808">
    <property type="entry name" value="ZF_BED"/>
    <property type="match status" value="1"/>
</dbReference>
<evidence type="ECO:0000256" key="2">
    <source>
        <dbReference type="ARBA" id="ARBA00022771"/>
    </source>
</evidence>
<evidence type="ECO:0000256" key="4">
    <source>
        <dbReference type="PROSITE-ProRule" id="PRU00027"/>
    </source>
</evidence>
<feature type="domain" description="BED-type" evidence="6">
    <location>
        <begin position="165"/>
        <end position="217"/>
    </location>
</feature>
<organism evidence="7 8">
    <name type="scientific">Turnera subulata</name>
    <dbReference type="NCBI Taxonomy" id="218843"/>
    <lineage>
        <taxon>Eukaryota</taxon>
        <taxon>Viridiplantae</taxon>
        <taxon>Streptophyta</taxon>
        <taxon>Embryophyta</taxon>
        <taxon>Tracheophyta</taxon>
        <taxon>Spermatophyta</taxon>
        <taxon>Magnoliopsida</taxon>
        <taxon>eudicotyledons</taxon>
        <taxon>Gunneridae</taxon>
        <taxon>Pentapetalae</taxon>
        <taxon>rosids</taxon>
        <taxon>fabids</taxon>
        <taxon>Malpighiales</taxon>
        <taxon>Passifloraceae</taxon>
        <taxon>Turnera</taxon>
    </lineage>
</organism>
<evidence type="ECO:0000313" key="7">
    <source>
        <dbReference type="EMBL" id="KAJ4850284.1"/>
    </source>
</evidence>
<feature type="region of interest" description="Disordered" evidence="5">
    <location>
        <begin position="134"/>
        <end position="165"/>
    </location>
</feature>
<protein>
    <recommendedName>
        <fullName evidence="6">BED-type domain-containing protein</fullName>
    </recommendedName>
</protein>
<reference evidence="7" key="2">
    <citation type="journal article" date="2023" name="Plants (Basel)">
        <title>Annotation of the Turnera subulata (Passifloraceae) Draft Genome Reveals the S-Locus Evolved after the Divergence of Turneroideae from Passifloroideae in a Stepwise Manner.</title>
        <authorList>
            <person name="Henning P.M."/>
            <person name="Roalson E.H."/>
            <person name="Mir W."/>
            <person name="McCubbin A.G."/>
            <person name="Shore J.S."/>
        </authorList>
    </citation>
    <scope>NUCLEOTIDE SEQUENCE</scope>
    <source>
        <strain evidence="7">F60SS</strain>
    </source>
</reference>
<dbReference type="InterPro" id="IPR036236">
    <property type="entry name" value="Znf_C2H2_sf"/>
</dbReference>
<keyword evidence="3" id="KW-0862">Zinc</keyword>
<dbReference type="SUPFAM" id="SSF57667">
    <property type="entry name" value="beta-beta-alpha zinc fingers"/>
    <property type="match status" value="1"/>
</dbReference>
<keyword evidence="1" id="KW-0479">Metal-binding</keyword>
<dbReference type="Pfam" id="PF02892">
    <property type="entry name" value="zf-BED"/>
    <property type="match status" value="1"/>
</dbReference>
<evidence type="ECO:0000256" key="5">
    <source>
        <dbReference type="SAM" id="MobiDB-lite"/>
    </source>
</evidence>
<sequence>MQWAMVRPSQHQPSRVCTHRGKVAVAQDGAATTGGCSKATRSAWRRSGRPTPGFTDDYEDCEHFASTCSHKTRLFSSLVLKAITSTGLKKGEQLLADVSIKLKNNNITTDIKVDSNSNYKKMDELPLNAVTQDCNAPVTTPGNQNPNDGEKKEMTGKNKRNLSNREPSAIWDHFVRIEGKDPDRPRAACKYCGREYGCHSKNDGTSNMWGHLKNGCV</sequence>
<comment type="caution">
    <text evidence="7">The sequence shown here is derived from an EMBL/GenBank/DDBJ whole genome shotgun (WGS) entry which is preliminary data.</text>
</comment>
<dbReference type="GO" id="GO:0003677">
    <property type="term" value="F:DNA binding"/>
    <property type="evidence" value="ECO:0007669"/>
    <property type="project" value="InterPro"/>
</dbReference>
<reference evidence="7" key="1">
    <citation type="submission" date="2022-02" db="EMBL/GenBank/DDBJ databases">
        <authorList>
            <person name="Henning P.M."/>
            <person name="McCubbin A.G."/>
            <person name="Shore J.S."/>
        </authorList>
    </citation>
    <scope>NUCLEOTIDE SEQUENCE</scope>
    <source>
        <strain evidence="7">F60SS</strain>
        <tissue evidence="7">Leaves</tissue>
    </source>
</reference>